<evidence type="ECO:0000256" key="7">
    <source>
        <dbReference type="ARBA" id="ARBA00022729"/>
    </source>
</evidence>
<evidence type="ECO:0000313" key="19">
    <source>
        <dbReference type="Proteomes" id="UP001163823"/>
    </source>
</evidence>
<evidence type="ECO:0000256" key="1">
    <source>
        <dbReference type="ARBA" id="ARBA00002076"/>
    </source>
</evidence>
<dbReference type="GO" id="GO:0006508">
    <property type="term" value="P:proteolysis"/>
    <property type="evidence" value="ECO:0007669"/>
    <property type="project" value="UniProtKB-KW"/>
</dbReference>
<reference evidence="18" key="1">
    <citation type="journal article" date="2023" name="Science">
        <title>Elucidation of the pathway for biosynthesis of saponin adjuvants from the soapbark tree.</title>
        <authorList>
            <person name="Reed J."/>
            <person name="Orme A."/>
            <person name="El-Demerdash A."/>
            <person name="Owen C."/>
            <person name="Martin L.B.B."/>
            <person name="Misra R.C."/>
            <person name="Kikuchi S."/>
            <person name="Rejzek M."/>
            <person name="Martin A.C."/>
            <person name="Harkess A."/>
            <person name="Leebens-Mack J."/>
            <person name="Louveau T."/>
            <person name="Stephenson M.J."/>
            <person name="Osbourn A."/>
        </authorList>
    </citation>
    <scope>NUCLEOTIDE SEQUENCE</scope>
    <source>
        <strain evidence="18">S10</strain>
    </source>
</reference>
<dbReference type="FunFam" id="3.50.30.30:FF:000005">
    <property type="entry name" value="subtilisin-like protease SBT1.5"/>
    <property type="match status" value="1"/>
</dbReference>
<dbReference type="InterPro" id="IPR036852">
    <property type="entry name" value="Peptidase_S8/S53_dom_sf"/>
</dbReference>
<dbReference type="CDD" id="cd02120">
    <property type="entry name" value="PA_subtilisin_like"/>
    <property type="match status" value="1"/>
</dbReference>
<feature type="active site" description="Charge relay system" evidence="11 12">
    <location>
        <position position="207"/>
    </location>
</feature>
<dbReference type="InterPro" id="IPR010259">
    <property type="entry name" value="S8pro/Inhibitor_I9"/>
</dbReference>
<feature type="domain" description="Peptidase S8/S53" evidence="14">
    <location>
        <begin position="125"/>
        <end position="602"/>
    </location>
</feature>
<dbReference type="GO" id="GO:0009610">
    <property type="term" value="P:response to symbiotic fungus"/>
    <property type="evidence" value="ECO:0007669"/>
    <property type="project" value="UniProtKB-ARBA"/>
</dbReference>
<feature type="domain" description="Inhibitor I9" evidence="16">
    <location>
        <begin position="11"/>
        <end position="96"/>
    </location>
</feature>
<accession>A0AAD7KXY3</accession>
<evidence type="ECO:0000256" key="9">
    <source>
        <dbReference type="ARBA" id="ARBA00022825"/>
    </source>
</evidence>
<dbReference type="GO" id="GO:0009609">
    <property type="term" value="P:response to symbiotic bacterium"/>
    <property type="evidence" value="ECO:0007669"/>
    <property type="project" value="UniProtKB-ARBA"/>
</dbReference>
<evidence type="ECO:0000256" key="5">
    <source>
        <dbReference type="ARBA" id="ARBA00022525"/>
    </source>
</evidence>
<dbReference type="InterPro" id="IPR037045">
    <property type="entry name" value="S8pro/Inhibitor_I9_sf"/>
</dbReference>
<proteinExistence type="inferred from homology"/>
<evidence type="ECO:0000256" key="10">
    <source>
        <dbReference type="ARBA" id="ARBA00023180"/>
    </source>
</evidence>
<evidence type="ECO:0000256" key="3">
    <source>
        <dbReference type="ARBA" id="ARBA00011073"/>
    </source>
</evidence>
<feature type="active site" description="Charge relay system" evidence="11 12">
    <location>
        <position position="543"/>
    </location>
</feature>
<dbReference type="InterPro" id="IPR003137">
    <property type="entry name" value="PA_domain"/>
</dbReference>
<keyword evidence="19" id="KW-1185">Reference proteome</keyword>
<dbReference type="GO" id="GO:0048046">
    <property type="term" value="C:apoplast"/>
    <property type="evidence" value="ECO:0007669"/>
    <property type="project" value="UniProtKB-SubCell"/>
</dbReference>
<keyword evidence="4" id="KW-0052">Apoplast</keyword>
<dbReference type="PRINTS" id="PR00723">
    <property type="entry name" value="SUBTILISIN"/>
</dbReference>
<evidence type="ECO:0000256" key="6">
    <source>
        <dbReference type="ARBA" id="ARBA00022670"/>
    </source>
</evidence>
<dbReference type="InterPro" id="IPR041469">
    <property type="entry name" value="Subtilisin-like_FN3"/>
</dbReference>
<dbReference type="AlphaFoldDB" id="A0AAD7KXY3"/>
<evidence type="ECO:0000256" key="8">
    <source>
        <dbReference type="ARBA" id="ARBA00022801"/>
    </source>
</evidence>
<dbReference type="Pfam" id="PF17766">
    <property type="entry name" value="fn3_6"/>
    <property type="match status" value="1"/>
</dbReference>
<keyword evidence="9 12" id="KW-0720">Serine protease</keyword>
<dbReference type="Gene3D" id="3.30.70.80">
    <property type="entry name" value="Peptidase S8 propeptide/proteinase inhibitor I9"/>
    <property type="match status" value="1"/>
</dbReference>
<dbReference type="Gene3D" id="3.50.30.30">
    <property type="match status" value="1"/>
</dbReference>
<feature type="domain" description="PA" evidence="15">
    <location>
        <begin position="386"/>
        <end position="457"/>
    </location>
</feature>
<evidence type="ECO:0000256" key="11">
    <source>
        <dbReference type="PIRSR" id="PIRSR615500-1"/>
    </source>
</evidence>
<name>A0AAD7KXY3_QUISA</name>
<dbReference type="FunFam" id="2.60.40.2310:FF:000001">
    <property type="entry name" value="Subtilisin-like protease SBT1.5"/>
    <property type="match status" value="1"/>
</dbReference>
<dbReference type="FunFam" id="3.30.70.80:FF:000002">
    <property type="entry name" value="Subtilisin-like protease SBT5.3"/>
    <property type="match status" value="1"/>
</dbReference>
<dbReference type="InterPro" id="IPR046450">
    <property type="entry name" value="PA_dom_sf"/>
</dbReference>
<dbReference type="InterPro" id="IPR045051">
    <property type="entry name" value="SBT"/>
</dbReference>
<evidence type="ECO:0000256" key="12">
    <source>
        <dbReference type="PROSITE-ProRule" id="PRU01240"/>
    </source>
</evidence>
<keyword evidence="6 12" id="KW-0645">Protease</keyword>
<evidence type="ECO:0000259" key="17">
    <source>
        <dbReference type="Pfam" id="PF17766"/>
    </source>
</evidence>
<dbReference type="KEGG" id="qsa:O6P43_028492"/>
<dbReference type="Gene3D" id="2.60.40.2310">
    <property type="match status" value="1"/>
</dbReference>
<dbReference type="Pfam" id="PF02225">
    <property type="entry name" value="PA"/>
    <property type="match status" value="1"/>
</dbReference>
<dbReference type="GO" id="GO:0004252">
    <property type="term" value="F:serine-type endopeptidase activity"/>
    <property type="evidence" value="ECO:0007669"/>
    <property type="project" value="UniProtKB-UniRule"/>
</dbReference>
<evidence type="ECO:0000259" key="16">
    <source>
        <dbReference type="Pfam" id="PF05922"/>
    </source>
</evidence>
<comment type="similarity">
    <text evidence="3 12">Belongs to the peptidase S8 family.</text>
</comment>
<dbReference type="FunFam" id="3.40.50.200:FF:000006">
    <property type="entry name" value="Subtilisin-like protease SBT1.5"/>
    <property type="match status" value="1"/>
</dbReference>
<dbReference type="EMBL" id="JARAOO010000012">
    <property type="protein sequence ID" value="KAJ7947949.1"/>
    <property type="molecule type" value="Genomic_DNA"/>
</dbReference>
<dbReference type="PROSITE" id="PS51892">
    <property type="entry name" value="SUBTILASE"/>
    <property type="match status" value="1"/>
</dbReference>
<keyword evidence="7 13" id="KW-0732">Signal</keyword>
<keyword evidence="5" id="KW-0964">Secreted</keyword>
<evidence type="ECO:0000313" key="18">
    <source>
        <dbReference type="EMBL" id="KAJ7947949.1"/>
    </source>
</evidence>
<dbReference type="InterPro" id="IPR034197">
    <property type="entry name" value="Peptidases_S8_3"/>
</dbReference>
<dbReference type="PANTHER" id="PTHR10795">
    <property type="entry name" value="PROPROTEIN CONVERTASE SUBTILISIN/KEXIN"/>
    <property type="match status" value="1"/>
</dbReference>
<protein>
    <submittedName>
        <fullName evidence="18">Subtilisin-like protease</fullName>
    </submittedName>
</protein>
<evidence type="ECO:0000256" key="13">
    <source>
        <dbReference type="SAM" id="SignalP"/>
    </source>
</evidence>
<sequence>MVFKFLLVVQSYIVYLGGQSYGPNPSTDDLESVANSHYYLLGSLLGSEEKAKESIFYSYNRYINGFAAELDEEEAAEIAKNPNVVSVFLNKARELHTTRSWDFLAVERNGVVPKGSIWEKARFGEDAIIGNLDTGVWPESKSFNDGGMGPIPSRWRGICQNDYSHDSLKVPCNRKLIGARFFNRGYQQEQGKPLNASFRTAWDHSGHGSHTLSTAAGNFVPGVNIFGNGNGTASGGSPKARVVAYKVCWKGRGGCFDSDIMAAFEAAISDGVDVLSVSLGGGEASEFFEDGISIGAFHAIMNGISVVTSAGNTGPSPGTVSNVAPWMFTVGASTTDREFASYVVLGDKKQLKGESLSATGLTSRKFYPLIRAADAKAANVTSAVAVFCKEKTLDPKKVKGKIVVCLRGESGRAEKGQIVANAGAAGMILANNELNGNGIIADPHVLPASHINFTDGQYVNAYINHTKNPVAYIASVRTELGVKPAPVMASFSSRGPNSIVPSILKPDITAPGVNIIAAYTEGPPTGQTFDKRRISFKADSGTSMACPHISGIVGLIKTLHPDWSPAVIKSAIMTTASTQDNSHKPIQDSSRQKATPFAYGAGHVQPNLAMNPGLVYDLTSVDYMNFLCARGYNPKQLKFFFNKPYHCPKSYNLADFNYPSITVPDLHKEIVNVTRIVTNVGSPGTYKVQVNAPAGVLASVEPSFLTFKKLGEKKKFMVSFKAKVNGKPADYAFGDLVWSDGKHNVRSPIVVKLN</sequence>
<evidence type="ECO:0000256" key="4">
    <source>
        <dbReference type="ARBA" id="ARBA00022523"/>
    </source>
</evidence>
<comment type="caution">
    <text evidence="18">The sequence shown here is derived from an EMBL/GenBank/DDBJ whole genome shotgun (WGS) entry which is preliminary data.</text>
</comment>
<dbReference type="Pfam" id="PF00082">
    <property type="entry name" value="Peptidase_S8"/>
    <property type="match status" value="1"/>
</dbReference>
<evidence type="ECO:0000259" key="15">
    <source>
        <dbReference type="Pfam" id="PF02225"/>
    </source>
</evidence>
<feature type="domain" description="Subtilisin-like protease fibronectin type-III" evidence="17">
    <location>
        <begin position="655"/>
        <end position="751"/>
    </location>
</feature>
<dbReference type="Proteomes" id="UP001163823">
    <property type="component" value="Chromosome 12"/>
</dbReference>
<dbReference type="SUPFAM" id="SSF52025">
    <property type="entry name" value="PA domain"/>
    <property type="match status" value="1"/>
</dbReference>
<feature type="chain" id="PRO_5041911236" evidence="13">
    <location>
        <begin position="19"/>
        <end position="754"/>
    </location>
</feature>
<gene>
    <name evidence="18" type="ORF">O6P43_028492</name>
</gene>
<evidence type="ECO:0000259" key="14">
    <source>
        <dbReference type="Pfam" id="PF00082"/>
    </source>
</evidence>
<dbReference type="Gene3D" id="3.40.50.200">
    <property type="entry name" value="Peptidase S8/S53 domain"/>
    <property type="match status" value="1"/>
</dbReference>
<keyword evidence="10" id="KW-0325">Glycoprotein</keyword>
<comment type="function">
    <text evidence="1">Required for arbuscular mycorrhiza (AM) development during AM symbiosis with AM fungi (e.g. Glomeromycota intraradices).</text>
</comment>
<keyword evidence="8 12" id="KW-0378">Hydrolase</keyword>
<feature type="active site" description="Charge relay system" evidence="11 12">
    <location>
        <position position="133"/>
    </location>
</feature>
<comment type="subcellular location">
    <subcellularLocation>
        <location evidence="2">Secreted</location>
        <location evidence="2">Extracellular space</location>
        <location evidence="2">Apoplast</location>
    </subcellularLocation>
</comment>
<evidence type="ECO:0000256" key="2">
    <source>
        <dbReference type="ARBA" id="ARBA00004271"/>
    </source>
</evidence>
<organism evidence="18 19">
    <name type="scientific">Quillaja saponaria</name>
    <name type="common">Soap bark tree</name>
    <dbReference type="NCBI Taxonomy" id="32244"/>
    <lineage>
        <taxon>Eukaryota</taxon>
        <taxon>Viridiplantae</taxon>
        <taxon>Streptophyta</taxon>
        <taxon>Embryophyta</taxon>
        <taxon>Tracheophyta</taxon>
        <taxon>Spermatophyta</taxon>
        <taxon>Magnoliopsida</taxon>
        <taxon>eudicotyledons</taxon>
        <taxon>Gunneridae</taxon>
        <taxon>Pentapetalae</taxon>
        <taxon>rosids</taxon>
        <taxon>fabids</taxon>
        <taxon>Fabales</taxon>
        <taxon>Quillajaceae</taxon>
        <taxon>Quillaja</taxon>
    </lineage>
</organism>
<feature type="signal peptide" evidence="13">
    <location>
        <begin position="1"/>
        <end position="18"/>
    </location>
</feature>
<dbReference type="InterPro" id="IPR000209">
    <property type="entry name" value="Peptidase_S8/S53_dom"/>
</dbReference>
<dbReference type="CDD" id="cd04852">
    <property type="entry name" value="Peptidases_S8_3"/>
    <property type="match status" value="1"/>
</dbReference>
<dbReference type="InterPro" id="IPR023828">
    <property type="entry name" value="Peptidase_S8_Ser-AS"/>
</dbReference>
<dbReference type="InterPro" id="IPR015500">
    <property type="entry name" value="Peptidase_S8_subtilisin-rel"/>
</dbReference>
<dbReference type="Pfam" id="PF05922">
    <property type="entry name" value="Inhibitor_I9"/>
    <property type="match status" value="1"/>
</dbReference>
<dbReference type="PROSITE" id="PS00138">
    <property type="entry name" value="SUBTILASE_SER"/>
    <property type="match status" value="1"/>
</dbReference>
<dbReference type="SUPFAM" id="SSF52743">
    <property type="entry name" value="Subtilisin-like"/>
    <property type="match status" value="1"/>
</dbReference>